<evidence type="ECO:0000313" key="2">
    <source>
        <dbReference type="EMBL" id="MDH0567538.1"/>
    </source>
</evidence>
<protein>
    <submittedName>
        <fullName evidence="3">Uncharacterized protein</fullName>
    </submittedName>
</protein>
<dbReference type="Proteomes" id="UP001159292">
    <property type="component" value="Unassembled WGS sequence"/>
</dbReference>
<evidence type="ECO:0000313" key="4">
    <source>
        <dbReference type="Proteomes" id="UP000244052"/>
    </source>
</evidence>
<gene>
    <name evidence="3" type="ORF">DBO86_16350</name>
    <name evidence="2" type="ORF">N7671_09840</name>
</gene>
<reference evidence="2" key="2">
    <citation type="submission" date="2022-09" db="EMBL/GenBank/DDBJ databases">
        <title>Intensive care unit water sources are persistently colonized with multi-drug resistant bacteria and are the site of extensive horizontal gene transfer of antibiotic resistance genes.</title>
        <authorList>
            <person name="Diorio-Toth L."/>
        </authorList>
    </citation>
    <scope>NUCLEOTIDE SEQUENCE</scope>
    <source>
        <strain evidence="2">GD04000</strain>
    </source>
</reference>
<dbReference type="EMBL" id="QASO01000098">
    <property type="protein sequence ID" value="PTU78133.1"/>
    <property type="molecule type" value="Genomic_DNA"/>
</dbReference>
<keyword evidence="1" id="KW-0472">Membrane</keyword>
<sequence length="64" mass="6696">MWRPRWPVGGAVTGLVVGIASAFGIVTAVELPDNLPVSAAELFATITGVAVLLSMLGQLLVRRH</sequence>
<dbReference type="EMBL" id="JAOEET010000020">
    <property type="protein sequence ID" value="MDH0567538.1"/>
    <property type="molecule type" value="Genomic_DNA"/>
</dbReference>
<proteinExistence type="predicted"/>
<keyword evidence="1" id="KW-1133">Transmembrane helix</keyword>
<evidence type="ECO:0000256" key="1">
    <source>
        <dbReference type="SAM" id="Phobius"/>
    </source>
</evidence>
<dbReference type="Proteomes" id="UP000244052">
    <property type="component" value="Unassembled WGS sequence"/>
</dbReference>
<keyword evidence="1" id="KW-0812">Transmembrane</keyword>
<dbReference type="RefSeq" id="WP_108234236.1">
    <property type="nucleotide sequence ID" value="NZ_CAURUH010000156.1"/>
</dbReference>
<organism evidence="3 4">
    <name type="scientific">Ectopseudomonas oleovorans</name>
    <name type="common">Pseudomonas oleovorans</name>
    <dbReference type="NCBI Taxonomy" id="301"/>
    <lineage>
        <taxon>Bacteria</taxon>
        <taxon>Pseudomonadati</taxon>
        <taxon>Pseudomonadota</taxon>
        <taxon>Gammaproteobacteria</taxon>
        <taxon>Pseudomonadales</taxon>
        <taxon>Pseudomonadaceae</taxon>
        <taxon>Ectopseudomonas</taxon>
    </lineage>
</organism>
<feature type="transmembrane region" description="Helical" evidence="1">
    <location>
        <begin position="40"/>
        <end position="61"/>
    </location>
</feature>
<dbReference type="GeneID" id="300414727"/>
<accession>A0AB35L268</accession>
<dbReference type="AlphaFoldDB" id="A0A2T5PK56"/>
<name>A0A2T5PK56_ECTOL</name>
<reference evidence="3 4" key="1">
    <citation type="submission" date="2018-04" db="EMBL/GenBank/DDBJ databases">
        <title>Pseudomonas sp. nov., isolated from mangrove soil.</title>
        <authorList>
            <person name="Chen C."/>
        </authorList>
    </citation>
    <scope>NUCLEOTIDE SEQUENCE [LARGE SCALE GENOMIC DNA]</scope>
    <source>
        <strain evidence="3 4">JCM 14246</strain>
    </source>
</reference>
<comment type="caution">
    <text evidence="3">The sequence shown here is derived from an EMBL/GenBank/DDBJ whole genome shotgun (WGS) entry which is preliminary data.</text>
</comment>
<accession>A0A2T5PK56</accession>
<keyword evidence="4" id="KW-1185">Reference proteome</keyword>
<evidence type="ECO:0000313" key="3">
    <source>
        <dbReference type="EMBL" id="PTU78133.1"/>
    </source>
</evidence>